<feature type="domain" description="DNA primase/polymerase bifunctional N-terminal" evidence="1">
    <location>
        <begin position="30"/>
        <end position="196"/>
    </location>
</feature>
<dbReference type="SMART" id="SM00943">
    <property type="entry name" value="Prim-Pol"/>
    <property type="match status" value="1"/>
</dbReference>
<dbReference type="Pfam" id="PF09250">
    <property type="entry name" value="Prim-Pol"/>
    <property type="match status" value="1"/>
</dbReference>
<dbReference type="Proteomes" id="UP000567922">
    <property type="component" value="Unassembled WGS sequence"/>
</dbReference>
<dbReference type="InterPro" id="IPR015330">
    <property type="entry name" value="DNA_primase/pol_bifunc_N"/>
</dbReference>
<organism evidence="2 3">
    <name type="scientific">Hoyosella altamirensis</name>
    <dbReference type="NCBI Taxonomy" id="616997"/>
    <lineage>
        <taxon>Bacteria</taxon>
        <taxon>Bacillati</taxon>
        <taxon>Actinomycetota</taxon>
        <taxon>Actinomycetes</taxon>
        <taxon>Mycobacteriales</taxon>
        <taxon>Hoyosellaceae</taxon>
        <taxon>Hoyosella</taxon>
    </lineage>
</organism>
<evidence type="ECO:0000259" key="1">
    <source>
        <dbReference type="SMART" id="SM00943"/>
    </source>
</evidence>
<evidence type="ECO:0000313" key="2">
    <source>
        <dbReference type="EMBL" id="MBB3039593.1"/>
    </source>
</evidence>
<proteinExistence type="predicted"/>
<gene>
    <name evidence="2" type="ORF">FHU29_004081</name>
</gene>
<dbReference type="AlphaFoldDB" id="A0A839RUM2"/>
<accession>A0A839RUM2</accession>
<dbReference type="RefSeq" id="WP_074390676.1">
    <property type="nucleotide sequence ID" value="NZ_BDDI01000001.1"/>
</dbReference>
<protein>
    <recommendedName>
        <fullName evidence="1">DNA primase/polymerase bifunctional N-terminal domain-containing protein</fullName>
    </recommendedName>
</protein>
<dbReference type="CDD" id="cd04859">
    <property type="entry name" value="Prim_Pol"/>
    <property type="match status" value="1"/>
</dbReference>
<name>A0A839RUM2_9ACTN</name>
<sequence length="779" mass="86938">MPNTTVNAGEALSSNGPEHHISAEEFLQSAQAYFTDYWEGVLPLNGKRLIGKGLTGWYGRGATWDVIQQWPSQFPGCNLGMRTPPGCLVIDVDDYGDKHGGDTLKRYEAKLGPLPRTWKNTRRDPNSPSGQLWFRVPEDYIAKGNLGRPEDCIEILQPHHRYAVVHPSVDPETGRQWWWYDEEGLRNSFPPYPGDFPMLPQAWLDELSVENAGPEPEATGEEAAELEAEFPLGDYSPGVRRVLTEARLGLRGARHPAILTHSMRLVRLGTLGESGVPKARDQLRRWFTKACERDGSRSPAEAESEFDSQWQGALRKVAANTAGVSLKEQAARFWKARPELARLKQFAESRGVAPWSMFGSALTRVLALTPPWVALPPIVGEPASLNFMALLVDKSGGGKSISDKAARQFVVGSEAIFTRGIGSGNGMLHAYGLMRKNGTQHSIRETVIYYVDEVDSFVAEMARPGNNTSAVVRQAISGNELGNQYVDRTKNVTLKEFRYRMAIVMCAQPRQATPLFAQVDGGLPQRILFLPVDNSDMPEPELWPEQPDELLTIPVWPKWKAGQEDRDTAEGEAEGGRVDLGLKSLDLDLPFLREDLVLLDVPRNVRKEVRQSYFERQRGLKEFDPLDGHADLIRLKVAAGLMRMNGRLDGITEEDWELAGVVMAVSNEARKSVLHELATKTKETARRAGKAEAHREIAKSEVLSEAKEAGIEKCIERIRVLLSRKNDQSRSEIRRAAGKAHKAYFDEAVERLVDMGDLELEPLVYRGQNGEKMRLTEVP</sequence>
<dbReference type="OrthoDB" id="3218228at2"/>
<dbReference type="EMBL" id="JACHWS010000004">
    <property type="protein sequence ID" value="MBB3039593.1"/>
    <property type="molecule type" value="Genomic_DNA"/>
</dbReference>
<evidence type="ECO:0000313" key="3">
    <source>
        <dbReference type="Proteomes" id="UP000567922"/>
    </source>
</evidence>
<keyword evidence="3" id="KW-1185">Reference proteome</keyword>
<comment type="caution">
    <text evidence="2">The sequence shown here is derived from an EMBL/GenBank/DDBJ whole genome shotgun (WGS) entry which is preliminary data.</text>
</comment>
<reference evidence="2 3" key="1">
    <citation type="submission" date="2020-08" db="EMBL/GenBank/DDBJ databases">
        <title>Sequencing the genomes of 1000 actinobacteria strains.</title>
        <authorList>
            <person name="Klenk H.-P."/>
        </authorList>
    </citation>
    <scope>NUCLEOTIDE SEQUENCE [LARGE SCALE GENOMIC DNA]</scope>
    <source>
        <strain evidence="2 3">DSM 45258</strain>
    </source>
</reference>